<protein>
    <submittedName>
        <fullName evidence="6">ParB/RepB/Spo0J family partition protein</fullName>
    </submittedName>
</protein>
<dbReference type="SUPFAM" id="SSF110849">
    <property type="entry name" value="ParB/Sulfiredoxin"/>
    <property type="match status" value="1"/>
</dbReference>
<keyword evidence="3" id="KW-0238">DNA-binding</keyword>
<dbReference type="PANTHER" id="PTHR33375:SF1">
    <property type="entry name" value="CHROMOSOME-PARTITIONING PROTEIN PARB-RELATED"/>
    <property type="match status" value="1"/>
</dbReference>
<dbReference type="RefSeq" id="WP_273687374.1">
    <property type="nucleotide sequence ID" value="NZ_CP117411.1"/>
</dbReference>
<proteinExistence type="inferred from homology"/>
<reference evidence="6 7" key="1">
    <citation type="submission" date="2023-02" db="EMBL/GenBank/DDBJ databases">
        <title>Genome sequence of Sphingomonas naphthae.</title>
        <authorList>
            <person name="Kim S."/>
            <person name="Heo J."/>
            <person name="Kwon S.-W."/>
        </authorList>
    </citation>
    <scope>NUCLEOTIDE SEQUENCE [LARGE SCALE GENOMIC DNA]</scope>
    <source>
        <strain evidence="6 7">KACC 18716</strain>
    </source>
</reference>
<evidence type="ECO:0000256" key="1">
    <source>
        <dbReference type="ARBA" id="ARBA00006295"/>
    </source>
</evidence>
<keyword evidence="2" id="KW-0159">Chromosome partition</keyword>
<dbReference type="Pfam" id="PF23552">
    <property type="entry name" value="ParB_C"/>
    <property type="match status" value="1"/>
</dbReference>
<accession>A0ABY7TKN1</accession>
<evidence type="ECO:0000256" key="3">
    <source>
        <dbReference type="ARBA" id="ARBA00023125"/>
    </source>
</evidence>
<gene>
    <name evidence="6" type="ORF">PQ455_16890</name>
</gene>
<dbReference type="InterPro" id="IPR050336">
    <property type="entry name" value="Chromosome_partition/occlusion"/>
</dbReference>
<organism evidence="6 7">
    <name type="scientific">Sphingomonas naphthae</name>
    <dbReference type="NCBI Taxonomy" id="1813468"/>
    <lineage>
        <taxon>Bacteria</taxon>
        <taxon>Pseudomonadati</taxon>
        <taxon>Pseudomonadota</taxon>
        <taxon>Alphaproteobacteria</taxon>
        <taxon>Sphingomonadales</taxon>
        <taxon>Sphingomonadaceae</taxon>
        <taxon>Sphingomonas</taxon>
    </lineage>
</organism>
<dbReference type="Gene3D" id="1.10.10.2830">
    <property type="match status" value="1"/>
</dbReference>
<evidence type="ECO:0000313" key="7">
    <source>
        <dbReference type="Proteomes" id="UP001220395"/>
    </source>
</evidence>
<comment type="similarity">
    <text evidence="1">Belongs to the ParB family.</text>
</comment>
<name>A0ABY7TKN1_9SPHN</name>
<dbReference type="Proteomes" id="UP001220395">
    <property type="component" value="Chromosome"/>
</dbReference>
<dbReference type="InterPro" id="IPR003115">
    <property type="entry name" value="ParB_N"/>
</dbReference>
<dbReference type="EMBL" id="CP117411">
    <property type="protein sequence ID" value="WCT73272.1"/>
    <property type="molecule type" value="Genomic_DNA"/>
</dbReference>
<evidence type="ECO:0000256" key="2">
    <source>
        <dbReference type="ARBA" id="ARBA00022829"/>
    </source>
</evidence>
<dbReference type="InterPro" id="IPR057240">
    <property type="entry name" value="ParB_dimer_C"/>
</dbReference>
<dbReference type="InterPro" id="IPR036086">
    <property type="entry name" value="ParB/Sulfiredoxin_sf"/>
</dbReference>
<dbReference type="Pfam" id="PF02195">
    <property type="entry name" value="ParB_N"/>
    <property type="match status" value="1"/>
</dbReference>
<comment type="function">
    <text evidence="4">Involved in chromosome partition. Localize to both poles of the predivisional cell following completion of DNA replication. Binds to the DNA origin of replication.</text>
</comment>
<evidence type="ECO:0000259" key="5">
    <source>
        <dbReference type="SMART" id="SM00470"/>
    </source>
</evidence>
<dbReference type="PANTHER" id="PTHR33375">
    <property type="entry name" value="CHROMOSOME-PARTITIONING PROTEIN PARB-RELATED"/>
    <property type="match status" value="1"/>
</dbReference>
<dbReference type="Gene3D" id="3.90.1530.30">
    <property type="match status" value="1"/>
</dbReference>
<dbReference type="Pfam" id="PF17762">
    <property type="entry name" value="HTH_ParB"/>
    <property type="match status" value="1"/>
</dbReference>
<dbReference type="CDD" id="cd16393">
    <property type="entry name" value="SPO0J_N"/>
    <property type="match status" value="1"/>
</dbReference>
<evidence type="ECO:0000313" key="6">
    <source>
        <dbReference type="EMBL" id="WCT73272.1"/>
    </source>
</evidence>
<evidence type="ECO:0000256" key="4">
    <source>
        <dbReference type="ARBA" id="ARBA00025472"/>
    </source>
</evidence>
<keyword evidence="7" id="KW-1185">Reference proteome</keyword>
<dbReference type="InterPro" id="IPR004437">
    <property type="entry name" value="ParB/RepB/Spo0J"/>
</dbReference>
<dbReference type="NCBIfam" id="TIGR00180">
    <property type="entry name" value="parB_part"/>
    <property type="match status" value="1"/>
</dbReference>
<dbReference type="InterPro" id="IPR041468">
    <property type="entry name" value="HTH_ParB/Spo0J"/>
</dbReference>
<feature type="domain" description="ParB-like N-terminal" evidence="5">
    <location>
        <begin position="39"/>
        <end position="128"/>
    </location>
</feature>
<dbReference type="SMART" id="SM00470">
    <property type="entry name" value="ParB"/>
    <property type="match status" value="1"/>
</dbReference>
<sequence>MSLASKRGVGLGRGLSALLDDMPRGAVTDEAGVSVEGLRTVSLADIAPHPGQPRRHFDETALDELAQSIAEKGILQPIIVRPHGSGYQIIAGERRWRAAQRAQLHEIPVIVRDLDETATFELALIENIQRQDLNAIEEADAYRRLISEFGHTQEALGKLVGKSRSHVANLMRLLDLPEPVRHAVAEGRLTMGHARALVTASDPVGLAADIEKRGLSVRDAEKLAKGARPQTPKGDAPIEYKSIDADIDALQRHLADLIGLKVTIQHQGRAGNVVLSYASLDQLDLICQRLSGERF</sequence>